<gene>
    <name evidence="2" type="ORF">GCM10007989_22740</name>
</gene>
<reference evidence="2" key="1">
    <citation type="journal article" date="2014" name="Int. J. Syst. Evol. Microbiol.">
        <title>Complete genome sequence of Corynebacterium casei LMG S-19264T (=DSM 44701T), isolated from a smear-ripened cheese.</title>
        <authorList>
            <consortium name="US DOE Joint Genome Institute (JGI-PGF)"/>
            <person name="Walter F."/>
            <person name="Albersmeier A."/>
            <person name="Kalinowski J."/>
            <person name="Ruckert C."/>
        </authorList>
    </citation>
    <scope>NUCLEOTIDE SEQUENCE</scope>
    <source>
        <strain evidence="2">KCTC 32437</strain>
    </source>
</reference>
<accession>A0A918S646</accession>
<dbReference type="RefSeq" id="WP_189425789.1">
    <property type="nucleotide sequence ID" value="NZ_BMZE01000002.1"/>
</dbReference>
<organism evidence="2 3">
    <name type="scientific">Devosia pacifica</name>
    <dbReference type="NCBI Taxonomy" id="1335967"/>
    <lineage>
        <taxon>Bacteria</taxon>
        <taxon>Pseudomonadati</taxon>
        <taxon>Pseudomonadota</taxon>
        <taxon>Alphaproteobacteria</taxon>
        <taxon>Hyphomicrobiales</taxon>
        <taxon>Devosiaceae</taxon>
        <taxon>Devosia</taxon>
    </lineage>
</organism>
<dbReference type="AlphaFoldDB" id="A0A918S646"/>
<feature type="chain" id="PRO_5036711275" description="Beta/gamma crystallin 'Greek key' domain-containing protein" evidence="1">
    <location>
        <begin position="21"/>
        <end position="98"/>
    </location>
</feature>
<feature type="signal peptide" evidence="1">
    <location>
        <begin position="1"/>
        <end position="20"/>
    </location>
</feature>
<keyword evidence="3" id="KW-1185">Reference proteome</keyword>
<evidence type="ECO:0008006" key="4">
    <source>
        <dbReference type="Google" id="ProtNLM"/>
    </source>
</evidence>
<protein>
    <recommendedName>
        <fullName evidence="4">Beta/gamma crystallin 'Greek key' domain-containing protein</fullName>
    </recommendedName>
</protein>
<reference evidence="2" key="2">
    <citation type="submission" date="2020-09" db="EMBL/GenBank/DDBJ databases">
        <authorList>
            <person name="Sun Q."/>
            <person name="Kim S."/>
        </authorList>
    </citation>
    <scope>NUCLEOTIDE SEQUENCE</scope>
    <source>
        <strain evidence="2">KCTC 32437</strain>
    </source>
</reference>
<dbReference type="Proteomes" id="UP000646579">
    <property type="component" value="Unassembled WGS sequence"/>
</dbReference>
<name>A0A918S646_9HYPH</name>
<evidence type="ECO:0000313" key="3">
    <source>
        <dbReference type="Proteomes" id="UP000646579"/>
    </source>
</evidence>
<proteinExistence type="predicted"/>
<keyword evidence="1" id="KW-0732">Signal</keyword>
<comment type="caution">
    <text evidence="2">The sequence shown here is derived from an EMBL/GenBank/DDBJ whole genome shotgun (WGS) entry which is preliminary data.</text>
</comment>
<dbReference type="EMBL" id="BMZE01000002">
    <property type="protein sequence ID" value="GHA26404.1"/>
    <property type="molecule type" value="Genomic_DNA"/>
</dbReference>
<evidence type="ECO:0000313" key="2">
    <source>
        <dbReference type="EMBL" id="GHA26404.1"/>
    </source>
</evidence>
<evidence type="ECO:0000256" key="1">
    <source>
        <dbReference type="SAM" id="SignalP"/>
    </source>
</evidence>
<sequence>MIRLASAIGLVLLLATPAMAIPYCNDTNPGFTLKFGLRFGEPRSEMERNEDDLRALRRRGVDATRVERWNGCLRAYVRQPGGGETMQFYSPNTYRRVY</sequence>